<dbReference type="InterPro" id="IPR014729">
    <property type="entry name" value="Rossmann-like_a/b/a_fold"/>
</dbReference>
<dbReference type="Proteomes" id="UP000662873">
    <property type="component" value="Chromosome"/>
</dbReference>
<evidence type="ECO:0000256" key="10">
    <source>
        <dbReference type="ARBA" id="ARBA00022840"/>
    </source>
</evidence>
<dbReference type="GO" id="GO:0005524">
    <property type="term" value="F:ATP binding"/>
    <property type="evidence" value="ECO:0007669"/>
    <property type="project" value="UniProtKB-UniRule"/>
</dbReference>
<dbReference type="InterPro" id="IPR002606">
    <property type="entry name" value="Riboflavin_kinase_bac"/>
</dbReference>
<keyword evidence="8 14" id="KW-0418">Kinase</keyword>
<keyword evidence="4 14" id="KW-0288">FMN</keyword>
<reference evidence="16" key="1">
    <citation type="journal article" name="DNA Res.">
        <title>The physiological potential of anammox bacteria as revealed by their core genome structure.</title>
        <authorList>
            <person name="Okubo T."/>
            <person name="Toyoda A."/>
            <person name="Fukuhara K."/>
            <person name="Uchiyama I."/>
            <person name="Harigaya Y."/>
            <person name="Kuroiwa M."/>
            <person name="Suzuki T."/>
            <person name="Murakami Y."/>
            <person name="Suwa Y."/>
            <person name="Takami H."/>
        </authorList>
    </citation>
    <scope>NUCLEOTIDE SEQUENCE</scope>
    <source>
        <strain evidence="16">317325-2</strain>
    </source>
</reference>
<dbReference type="Gene3D" id="2.40.30.30">
    <property type="entry name" value="Riboflavin kinase-like"/>
    <property type="match status" value="1"/>
</dbReference>
<name>A0A809S8K0_9BACT</name>
<keyword evidence="7 14" id="KW-0547">Nucleotide-binding</keyword>
<dbReference type="GO" id="GO:0003919">
    <property type="term" value="F:FMN adenylyltransferase activity"/>
    <property type="evidence" value="ECO:0007669"/>
    <property type="project" value="UniProtKB-UniRule"/>
</dbReference>
<dbReference type="GO" id="GO:0009398">
    <property type="term" value="P:FMN biosynthetic process"/>
    <property type="evidence" value="ECO:0007669"/>
    <property type="project" value="UniProtKB-UniRule"/>
</dbReference>
<feature type="domain" description="Riboflavin kinase" evidence="15">
    <location>
        <begin position="187"/>
        <end position="309"/>
    </location>
</feature>
<comment type="similarity">
    <text evidence="14">Belongs to the ribF family.</text>
</comment>
<evidence type="ECO:0000256" key="14">
    <source>
        <dbReference type="PIRNR" id="PIRNR004491"/>
    </source>
</evidence>
<dbReference type="UniPathway" id="UPA00276">
    <property type="reaction ID" value="UER00406"/>
</dbReference>
<dbReference type="EC" id="2.7.1.26" evidence="14"/>
<dbReference type="GO" id="GO:0009231">
    <property type="term" value="P:riboflavin biosynthetic process"/>
    <property type="evidence" value="ECO:0007669"/>
    <property type="project" value="InterPro"/>
</dbReference>
<dbReference type="InterPro" id="IPR023465">
    <property type="entry name" value="Riboflavin_kinase_dom_sf"/>
</dbReference>
<dbReference type="Pfam" id="PF06574">
    <property type="entry name" value="FAD_syn"/>
    <property type="match status" value="1"/>
</dbReference>
<evidence type="ECO:0000259" key="15">
    <source>
        <dbReference type="SMART" id="SM00904"/>
    </source>
</evidence>
<comment type="catalytic activity">
    <reaction evidence="12 14">
        <text>riboflavin + ATP = FMN + ADP + H(+)</text>
        <dbReference type="Rhea" id="RHEA:14357"/>
        <dbReference type="ChEBI" id="CHEBI:15378"/>
        <dbReference type="ChEBI" id="CHEBI:30616"/>
        <dbReference type="ChEBI" id="CHEBI:57986"/>
        <dbReference type="ChEBI" id="CHEBI:58210"/>
        <dbReference type="ChEBI" id="CHEBI:456216"/>
        <dbReference type="EC" id="2.7.1.26"/>
    </reaction>
</comment>
<dbReference type="SUPFAM" id="SSF52374">
    <property type="entry name" value="Nucleotidylyl transferase"/>
    <property type="match status" value="1"/>
</dbReference>
<dbReference type="GO" id="GO:0006747">
    <property type="term" value="P:FAD biosynthetic process"/>
    <property type="evidence" value="ECO:0007669"/>
    <property type="project" value="UniProtKB-UniRule"/>
</dbReference>
<keyword evidence="6 14" id="KW-0548">Nucleotidyltransferase</keyword>
<evidence type="ECO:0000313" key="17">
    <source>
        <dbReference type="Proteomes" id="UP000662873"/>
    </source>
</evidence>
<evidence type="ECO:0000256" key="6">
    <source>
        <dbReference type="ARBA" id="ARBA00022695"/>
    </source>
</evidence>
<dbReference type="InterPro" id="IPR015864">
    <property type="entry name" value="FAD_synthase"/>
</dbReference>
<evidence type="ECO:0000256" key="5">
    <source>
        <dbReference type="ARBA" id="ARBA00022679"/>
    </source>
</evidence>
<keyword evidence="3 14" id="KW-0285">Flavoprotein</keyword>
<dbReference type="NCBIfam" id="NF004160">
    <property type="entry name" value="PRK05627.1-3"/>
    <property type="match status" value="1"/>
</dbReference>
<dbReference type="InterPro" id="IPR023468">
    <property type="entry name" value="Riboflavin_kinase"/>
</dbReference>
<accession>A0A809S8K0</accession>
<sequence>MTSESPPSRMEIRFGIEGDSPKLPGSIVCVGTFDGVHLGHQAVIGQCVKAAREAGLPAVLVTFDRHPAATLAPDRVPYSIGTLALNIERIAGLGIDLAVLLPFTLAFSQRSATEFFEEVLVDSLNSRTVVIGSDFGFGRGREGNATFLQERIDTHVVEPVSSNGERISSSRIRRLLAGGAVAEAATLLGRPFEYVGVAVKGAGMGARLGFPTANLAPLDRQALPPDGVYAGSCLTPKGEYRAAISIGSRPTVGGTAPATEAFLLDYPGGDLYGAVLRLRFDARLRDQQKFASLDELIEQMRADVERITSGEF</sequence>
<comment type="catalytic activity">
    <reaction evidence="13 14">
        <text>FMN + ATP + H(+) = FAD + diphosphate</text>
        <dbReference type="Rhea" id="RHEA:17237"/>
        <dbReference type="ChEBI" id="CHEBI:15378"/>
        <dbReference type="ChEBI" id="CHEBI:30616"/>
        <dbReference type="ChEBI" id="CHEBI:33019"/>
        <dbReference type="ChEBI" id="CHEBI:57692"/>
        <dbReference type="ChEBI" id="CHEBI:58210"/>
        <dbReference type="EC" id="2.7.7.2"/>
    </reaction>
</comment>
<keyword evidence="11" id="KW-0511">Multifunctional enzyme</keyword>
<keyword evidence="9 14" id="KW-0274">FAD</keyword>
<dbReference type="PIRSF" id="PIRSF004491">
    <property type="entry name" value="FAD_Synth"/>
    <property type="match status" value="1"/>
</dbReference>
<comment type="pathway">
    <text evidence="2 14">Cofactor biosynthesis; FMN biosynthesis; FMN from riboflavin (ATP route): step 1/1.</text>
</comment>
<evidence type="ECO:0000256" key="1">
    <source>
        <dbReference type="ARBA" id="ARBA00004726"/>
    </source>
</evidence>
<dbReference type="PANTHER" id="PTHR22749:SF6">
    <property type="entry name" value="RIBOFLAVIN KINASE"/>
    <property type="match status" value="1"/>
</dbReference>
<dbReference type="Pfam" id="PF01687">
    <property type="entry name" value="Flavokinase"/>
    <property type="match status" value="1"/>
</dbReference>
<evidence type="ECO:0000256" key="11">
    <source>
        <dbReference type="ARBA" id="ARBA00023268"/>
    </source>
</evidence>
<gene>
    <name evidence="16" type="ORF">NPRO_05960</name>
</gene>
<dbReference type="SUPFAM" id="SSF82114">
    <property type="entry name" value="Riboflavin kinase-like"/>
    <property type="match status" value="1"/>
</dbReference>
<evidence type="ECO:0000256" key="13">
    <source>
        <dbReference type="ARBA" id="ARBA00049494"/>
    </source>
</evidence>
<evidence type="ECO:0000256" key="12">
    <source>
        <dbReference type="ARBA" id="ARBA00047880"/>
    </source>
</evidence>
<dbReference type="KEGG" id="npy:NPRO_05960"/>
<evidence type="ECO:0000256" key="7">
    <source>
        <dbReference type="ARBA" id="ARBA00022741"/>
    </source>
</evidence>
<dbReference type="GO" id="GO:0008531">
    <property type="term" value="F:riboflavin kinase activity"/>
    <property type="evidence" value="ECO:0007669"/>
    <property type="project" value="UniProtKB-UniRule"/>
</dbReference>
<evidence type="ECO:0000256" key="2">
    <source>
        <dbReference type="ARBA" id="ARBA00005201"/>
    </source>
</evidence>
<evidence type="ECO:0000256" key="9">
    <source>
        <dbReference type="ARBA" id="ARBA00022827"/>
    </source>
</evidence>
<dbReference type="PANTHER" id="PTHR22749">
    <property type="entry name" value="RIBOFLAVIN KINASE/FMN ADENYLYLTRANSFERASE"/>
    <property type="match status" value="1"/>
</dbReference>
<dbReference type="AlphaFoldDB" id="A0A809S8K0"/>
<dbReference type="EC" id="2.7.7.2" evidence="14"/>
<evidence type="ECO:0000313" key="16">
    <source>
        <dbReference type="EMBL" id="BBO23001.1"/>
    </source>
</evidence>
<dbReference type="NCBIfam" id="TIGR00083">
    <property type="entry name" value="ribF"/>
    <property type="match status" value="1"/>
</dbReference>
<organism evidence="16 17">
    <name type="scientific">Candidatus Nitrosymbiomonas proteolyticus</name>
    <dbReference type="NCBI Taxonomy" id="2608984"/>
    <lineage>
        <taxon>Bacteria</taxon>
        <taxon>Bacillati</taxon>
        <taxon>Armatimonadota</taxon>
        <taxon>Armatimonadota incertae sedis</taxon>
        <taxon>Candidatus Nitrosymbiomonas</taxon>
    </lineage>
</organism>
<dbReference type="EMBL" id="AP021858">
    <property type="protein sequence ID" value="BBO23001.1"/>
    <property type="molecule type" value="Genomic_DNA"/>
</dbReference>
<evidence type="ECO:0000256" key="4">
    <source>
        <dbReference type="ARBA" id="ARBA00022643"/>
    </source>
</evidence>
<proteinExistence type="inferred from homology"/>
<evidence type="ECO:0000256" key="8">
    <source>
        <dbReference type="ARBA" id="ARBA00022777"/>
    </source>
</evidence>
<dbReference type="FunFam" id="3.40.50.620:FF:000021">
    <property type="entry name" value="Riboflavin biosynthesis protein"/>
    <property type="match status" value="1"/>
</dbReference>
<keyword evidence="5 14" id="KW-0808">Transferase</keyword>
<dbReference type="InterPro" id="IPR015865">
    <property type="entry name" value="Riboflavin_kinase_bac/euk"/>
</dbReference>
<comment type="pathway">
    <text evidence="1 14">Cofactor biosynthesis; FAD biosynthesis; FAD from FMN: step 1/1.</text>
</comment>
<dbReference type="Gene3D" id="3.40.50.620">
    <property type="entry name" value="HUPs"/>
    <property type="match status" value="1"/>
</dbReference>
<dbReference type="UniPathway" id="UPA00277">
    <property type="reaction ID" value="UER00407"/>
</dbReference>
<dbReference type="CDD" id="cd02064">
    <property type="entry name" value="FAD_synthetase_N"/>
    <property type="match status" value="1"/>
</dbReference>
<protein>
    <recommendedName>
        <fullName evidence="14">Riboflavin biosynthesis protein</fullName>
    </recommendedName>
    <domain>
        <recommendedName>
            <fullName evidence="14">Riboflavin kinase</fullName>
            <ecNumber evidence="14">2.7.1.26</ecNumber>
        </recommendedName>
        <alternativeName>
            <fullName evidence="14">Flavokinase</fullName>
        </alternativeName>
    </domain>
    <domain>
        <recommendedName>
            <fullName evidence="14">FMN adenylyltransferase</fullName>
            <ecNumber evidence="14">2.7.7.2</ecNumber>
        </recommendedName>
        <alternativeName>
            <fullName evidence="14">FAD pyrophosphorylase</fullName>
        </alternativeName>
        <alternativeName>
            <fullName evidence="14">FAD synthase</fullName>
        </alternativeName>
    </domain>
</protein>
<evidence type="ECO:0000256" key="3">
    <source>
        <dbReference type="ARBA" id="ARBA00022630"/>
    </source>
</evidence>
<dbReference type="SMART" id="SM00904">
    <property type="entry name" value="Flavokinase"/>
    <property type="match status" value="1"/>
</dbReference>
<keyword evidence="10 14" id="KW-0067">ATP-binding</keyword>